<dbReference type="EMBL" id="KL584757">
    <property type="protein sequence ID" value="KEQ96137.1"/>
    <property type="molecule type" value="Genomic_DNA"/>
</dbReference>
<protein>
    <submittedName>
        <fullName evidence="1">Uncharacterized protein</fullName>
    </submittedName>
</protein>
<evidence type="ECO:0000313" key="2">
    <source>
        <dbReference type="Proteomes" id="UP000030641"/>
    </source>
</evidence>
<proteinExistence type="predicted"/>
<accession>A0A074YQ26</accession>
<organism evidence="1 2">
    <name type="scientific">Aureobasidium subglaciale (strain EXF-2481)</name>
    <name type="common">Aureobasidium pullulans var. subglaciale</name>
    <dbReference type="NCBI Taxonomy" id="1043005"/>
    <lineage>
        <taxon>Eukaryota</taxon>
        <taxon>Fungi</taxon>
        <taxon>Dikarya</taxon>
        <taxon>Ascomycota</taxon>
        <taxon>Pezizomycotina</taxon>
        <taxon>Dothideomycetes</taxon>
        <taxon>Dothideomycetidae</taxon>
        <taxon>Dothideales</taxon>
        <taxon>Saccotheciaceae</taxon>
        <taxon>Aureobasidium</taxon>
    </lineage>
</organism>
<name>A0A074YQ26_AURSE</name>
<sequence>MRPKDARHDVCLYRSDYAPQYLPTCMSTCLASCMNSKEINNRSNIAAACGRRSRSTTSPTKALPIWDRTPRQHTNTKCCLPRCSITSLPTHTIFCFQPLPIPLRCKHWVLASAKRLQANCDLTPGFPVRMIFESTIYRFTHDYDKDLSTGGMELFLSRMFDDFDKLDWSDKFDCHTTL</sequence>
<dbReference type="AlphaFoldDB" id="A0A074YQ26"/>
<dbReference type="InParanoid" id="A0A074YQ26"/>
<dbReference type="HOGENOM" id="CLU_1510305_0_0_1"/>
<dbReference type="Proteomes" id="UP000030641">
    <property type="component" value="Unassembled WGS sequence"/>
</dbReference>
<dbReference type="GeneID" id="25370235"/>
<evidence type="ECO:0000313" key="1">
    <source>
        <dbReference type="EMBL" id="KEQ96137.1"/>
    </source>
</evidence>
<dbReference type="RefSeq" id="XP_013344746.1">
    <property type="nucleotide sequence ID" value="XM_013489292.1"/>
</dbReference>
<keyword evidence="2" id="KW-1185">Reference proteome</keyword>
<reference evidence="1 2" key="1">
    <citation type="journal article" date="2014" name="BMC Genomics">
        <title>Genome sequencing of four Aureobasidium pullulans varieties: biotechnological potential, stress tolerance, and description of new species.</title>
        <authorList>
            <person name="Gostin Ar C."/>
            <person name="Ohm R.A."/>
            <person name="Kogej T."/>
            <person name="Sonjak S."/>
            <person name="Turk M."/>
            <person name="Zajc J."/>
            <person name="Zalar P."/>
            <person name="Grube M."/>
            <person name="Sun H."/>
            <person name="Han J."/>
            <person name="Sharma A."/>
            <person name="Chiniquy J."/>
            <person name="Ngan C.Y."/>
            <person name="Lipzen A."/>
            <person name="Barry K."/>
            <person name="Grigoriev I.V."/>
            <person name="Gunde-Cimerman N."/>
        </authorList>
    </citation>
    <scope>NUCLEOTIDE SEQUENCE [LARGE SCALE GENOMIC DNA]</scope>
    <source>
        <strain evidence="1 2">EXF-2481</strain>
    </source>
</reference>
<gene>
    <name evidence="1" type="ORF">AUEXF2481DRAFT_663949</name>
</gene>